<accession>A0A2Z4LR15</accession>
<feature type="domain" description="FAS1" evidence="1">
    <location>
        <begin position="1"/>
        <end position="75"/>
    </location>
</feature>
<evidence type="ECO:0000313" key="3">
    <source>
        <dbReference type="Proteomes" id="UP000248536"/>
    </source>
</evidence>
<dbReference type="GO" id="GO:0005615">
    <property type="term" value="C:extracellular space"/>
    <property type="evidence" value="ECO:0007669"/>
    <property type="project" value="TreeGrafter"/>
</dbReference>
<dbReference type="OrthoDB" id="9800666at2"/>
<dbReference type="PROSITE" id="PS50213">
    <property type="entry name" value="FAS1"/>
    <property type="match status" value="2"/>
</dbReference>
<keyword evidence="3" id="KW-1185">Reference proteome</keyword>
<dbReference type="AlphaFoldDB" id="A0A2Z4LR15"/>
<evidence type="ECO:0000259" key="1">
    <source>
        <dbReference type="PROSITE" id="PS50213"/>
    </source>
</evidence>
<evidence type="ECO:0000313" key="2">
    <source>
        <dbReference type="EMBL" id="AWX43687.1"/>
    </source>
</evidence>
<dbReference type="Gene3D" id="2.30.180.10">
    <property type="entry name" value="FAS1 domain"/>
    <property type="match status" value="2"/>
</dbReference>
<gene>
    <name evidence="2" type="ORF">HME9304_00678</name>
</gene>
<proteinExistence type="predicted"/>
<protein>
    <recommendedName>
        <fullName evidence="1">FAS1 domain-containing protein</fullName>
    </recommendedName>
</protein>
<name>A0A2Z4LR15_9FLAO</name>
<dbReference type="InterPro" id="IPR000782">
    <property type="entry name" value="FAS1_domain"/>
</dbReference>
<dbReference type="Proteomes" id="UP000248536">
    <property type="component" value="Chromosome"/>
</dbReference>
<organism evidence="2 3">
    <name type="scientific">Flagellimonas maritima</name>
    <dbReference type="NCBI Taxonomy" id="1383885"/>
    <lineage>
        <taxon>Bacteria</taxon>
        <taxon>Pseudomonadati</taxon>
        <taxon>Bacteroidota</taxon>
        <taxon>Flavobacteriia</taxon>
        <taxon>Flavobacteriales</taxon>
        <taxon>Flavobacteriaceae</taxon>
        <taxon>Flagellimonas</taxon>
    </lineage>
</organism>
<dbReference type="EMBL" id="CP030104">
    <property type="protein sequence ID" value="AWX43687.1"/>
    <property type="molecule type" value="Genomic_DNA"/>
</dbReference>
<dbReference type="InterPro" id="IPR036378">
    <property type="entry name" value="FAS1_dom_sf"/>
</dbReference>
<sequence length="231" mass="25048">MDFLTVFIHNHVTLETTPREVLEGEGLGFLTTNTQQEMDMFFDVTEGNIILNGVASVLSDTDAHNGIVYIVDDVVPVPTLATFIAANPEFQIMEQALTIAEGEAGSTIKADLSTAPEYTMLVPTDLAFENLFYEINNNSGGNFTSINQLGANIVEDIVEVHAITFTEFEGSDITSALGETILTLTDELEVGMDGYNYTLTDPQGRTATLTKMDVRATNGFIHIIDGVLLGN</sequence>
<reference evidence="2 3" key="1">
    <citation type="submission" date="2018-06" db="EMBL/GenBank/DDBJ databases">
        <title>Spongiibacterium sp. HME9304 Genome sequencing and assembly.</title>
        <authorList>
            <person name="Kang H."/>
            <person name="Kim H."/>
            <person name="Joh K."/>
        </authorList>
    </citation>
    <scope>NUCLEOTIDE SEQUENCE [LARGE SCALE GENOMIC DNA]</scope>
    <source>
        <strain evidence="2 3">HME9304</strain>
    </source>
</reference>
<dbReference type="Pfam" id="PF02469">
    <property type="entry name" value="Fasciclin"/>
    <property type="match status" value="2"/>
</dbReference>
<dbReference type="PANTHER" id="PTHR10900:SF77">
    <property type="entry name" value="FI19380P1"/>
    <property type="match status" value="1"/>
</dbReference>
<dbReference type="InterPro" id="IPR050904">
    <property type="entry name" value="Adhesion/Biosynth-related"/>
</dbReference>
<feature type="domain" description="FAS1" evidence="1">
    <location>
        <begin position="77"/>
        <end position="228"/>
    </location>
</feature>
<dbReference type="SUPFAM" id="SSF82153">
    <property type="entry name" value="FAS1 domain"/>
    <property type="match status" value="2"/>
</dbReference>
<dbReference type="PANTHER" id="PTHR10900">
    <property type="entry name" value="PERIOSTIN-RELATED"/>
    <property type="match status" value="1"/>
</dbReference>
<dbReference type="KEGG" id="spon:HME9304_00678"/>